<accession>A0AAD5G6P2</accession>
<keyword evidence="2" id="KW-0227">DNA damage</keyword>
<evidence type="ECO:0000256" key="1">
    <source>
        <dbReference type="ARBA" id="ARBA00004123"/>
    </source>
</evidence>
<dbReference type="GO" id="GO:0005634">
    <property type="term" value="C:nucleus"/>
    <property type="evidence" value="ECO:0007669"/>
    <property type="project" value="UniProtKB-SubCell"/>
</dbReference>
<dbReference type="InterPro" id="IPR051579">
    <property type="entry name" value="DDR_Transcriptional_Reg"/>
</dbReference>
<keyword evidence="6" id="KW-1185">Reference proteome</keyword>
<evidence type="ECO:0000256" key="3">
    <source>
        <dbReference type="ARBA" id="ARBA00023242"/>
    </source>
</evidence>
<protein>
    <recommendedName>
        <fullName evidence="4">BRCT domain-containing protein</fullName>
    </recommendedName>
</protein>
<reference evidence="5" key="1">
    <citation type="submission" date="2022-06" db="EMBL/GenBank/DDBJ databases">
        <title>Uncovering the hologenomic basis of an extraordinary plant invasion.</title>
        <authorList>
            <person name="Bieker V.C."/>
            <person name="Martin M.D."/>
            <person name="Gilbert T."/>
            <person name="Hodgins K."/>
            <person name="Battlay P."/>
            <person name="Petersen B."/>
            <person name="Wilson J."/>
        </authorList>
    </citation>
    <scope>NUCLEOTIDE SEQUENCE</scope>
    <source>
        <strain evidence="5">AA19_3_7</strain>
        <tissue evidence="5">Leaf</tissue>
    </source>
</reference>
<dbReference type="Pfam" id="PF16589">
    <property type="entry name" value="BRCT_2"/>
    <property type="match status" value="1"/>
</dbReference>
<gene>
    <name evidence="5" type="ORF">M8C21_030842</name>
</gene>
<dbReference type="EMBL" id="JAMZMK010010578">
    <property type="protein sequence ID" value="KAI7730990.1"/>
    <property type="molecule type" value="Genomic_DNA"/>
</dbReference>
<comment type="caution">
    <text evidence="5">The sequence shown here is derived from an EMBL/GenBank/DDBJ whole genome shotgun (WGS) entry which is preliminary data.</text>
</comment>
<dbReference type="PANTHER" id="PTHR23196">
    <property type="entry name" value="PAX TRANSCRIPTION ACTIVATION DOMAIN INTERACTING PROTEIN"/>
    <property type="match status" value="1"/>
</dbReference>
<name>A0AAD5G6P2_AMBAR</name>
<keyword evidence="3" id="KW-0539">Nucleus</keyword>
<evidence type="ECO:0000313" key="5">
    <source>
        <dbReference type="EMBL" id="KAI7730990.1"/>
    </source>
</evidence>
<feature type="non-terminal residue" evidence="5">
    <location>
        <position position="1"/>
    </location>
</feature>
<dbReference type="InterPro" id="IPR036420">
    <property type="entry name" value="BRCT_dom_sf"/>
</dbReference>
<dbReference type="Proteomes" id="UP001206925">
    <property type="component" value="Unassembled WGS sequence"/>
</dbReference>
<evidence type="ECO:0000313" key="6">
    <source>
        <dbReference type="Proteomes" id="UP001206925"/>
    </source>
</evidence>
<feature type="domain" description="BRCT" evidence="4">
    <location>
        <begin position="634"/>
        <end position="721"/>
    </location>
</feature>
<dbReference type="Gene3D" id="3.40.50.10190">
    <property type="entry name" value="BRCT domain"/>
    <property type="match status" value="1"/>
</dbReference>
<evidence type="ECO:0000256" key="2">
    <source>
        <dbReference type="ARBA" id="ARBA00022763"/>
    </source>
</evidence>
<evidence type="ECO:0000259" key="4">
    <source>
        <dbReference type="Pfam" id="PF16589"/>
    </source>
</evidence>
<sequence length="750" mass="84526">MSYVIDLTGNKVGLSVEGGHMLARDFDYTEEEETQIVNLDEETEGLDIHNFVGDLRALMVEDSDDVVVLDSDDDEVISEPKDGRVRGCLWRRVSAVGTQSTEVKSSAGSNLADKVTDNAPNSLQADTRHQEVLTGVSSEKRLISNNDNLAKVDQDQKTNCNNFEIANGTVDESQEPGESTQANALRFVDHYLSVSVENTSPEVKIPKTNGLRSPFTSFAKGSRDLAKKAYLKNQIDISTFDWNGNHPDYGGKLHLEKEKEHNIQKEIHLDGRAFDQRFEEELPKCPSVDDMFDVSFNTQMAAEVMESFLYAPPPTIDANENEDMNNPKQFSSPLRDVINLNPNGDTKNQKELNMESSTGNLKAQDKSLKVVAKRKQNQDLEKENIRFVYKRRESFGVNQKVKTFSPVATRTRCGSSAKVSKRIDNSSNHEYITHDKQAKILHKRKTDDLDTVSGSIKFETWNWPKKKRTPRNTRQNAALSGNRISVVGPGKTEGNFREAFLMSGVKRKPRSASKYRSTAGNKFWKGSLMQNVGQPNFAEVTNTKWVSMGIKKISTCSPGNELTRLGFTESSPDSISKDLRQRRKKVEIRVLFSQNLDDDVVKQQRKLSHLSDAKKEKEIGFNMSLSLSRARSRPLLKDQRVFITSNVEPDREMIKKLVKAGQGQVMEVVQQASMAHETSDSLLILSCEKDYEECVPFLNKGAAVYSAELLLNGIIVQKLDYARHQLFNGHVKMKQYARKRRKNGIQHIHG</sequence>
<comment type="subcellular location">
    <subcellularLocation>
        <location evidence="1">Nucleus</location>
    </subcellularLocation>
</comment>
<dbReference type="GO" id="GO:0006974">
    <property type="term" value="P:DNA damage response"/>
    <property type="evidence" value="ECO:0007669"/>
    <property type="project" value="UniProtKB-KW"/>
</dbReference>
<dbReference type="CDD" id="cd18432">
    <property type="entry name" value="BRCT_PAXIP1_rpt6_like"/>
    <property type="match status" value="1"/>
</dbReference>
<dbReference type="AlphaFoldDB" id="A0AAD5G6P2"/>
<dbReference type="InterPro" id="IPR001357">
    <property type="entry name" value="BRCT_dom"/>
</dbReference>
<organism evidence="5 6">
    <name type="scientific">Ambrosia artemisiifolia</name>
    <name type="common">Common ragweed</name>
    <dbReference type="NCBI Taxonomy" id="4212"/>
    <lineage>
        <taxon>Eukaryota</taxon>
        <taxon>Viridiplantae</taxon>
        <taxon>Streptophyta</taxon>
        <taxon>Embryophyta</taxon>
        <taxon>Tracheophyta</taxon>
        <taxon>Spermatophyta</taxon>
        <taxon>Magnoliopsida</taxon>
        <taxon>eudicotyledons</taxon>
        <taxon>Gunneridae</taxon>
        <taxon>Pentapetalae</taxon>
        <taxon>asterids</taxon>
        <taxon>campanulids</taxon>
        <taxon>Asterales</taxon>
        <taxon>Asteraceae</taxon>
        <taxon>Asteroideae</taxon>
        <taxon>Heliantheae alliance</taxon>
        <taxon>Heliantheae</taxon>
        <taxon>Ambrosia</taxon>
    </lineage>
</organism>
<proteinExistence type="predicted"/>
<dbReference type="PANTHER" id="PTHR23196:SF1">
    <property type="entry name" value="PAX-INTERACTING PROTEIN 1"/>
    <property type="match status" value="1"/>
</dbReference>